<gene>
    <name evidence="13" type="ORF">BV898_03673</name>
</gene>
<dbReference type="Gene3D" id="3.30.40.10">
    <property type="entry name" value="Zinc/RING finger domain, C3HC4 (zinc finger)"/>
    <property type="match status" value="1"/>
</dbReference>
<keyword evidence="14" id="KW-1185">Reference proteome</keyword>
<dbReference type="PANTHER" id="PTHR45888">
    <property type="entry name" value="HL01030P-RELATED"/>
    <property type="match status" value="1"/>
</dbReference>
<keyword evidence="3" id="KW-0479">Metal-binding</keyword>
<evidence type="ECO:0000256" key="5">
    <source>
        <dbReference type="ARBA" id="ARBA00022771"/>
    </source>
</evidence>
<comment type="caution">
    <text evidence="13">The sequence shown here is derived from an EMBL/GenBank/DDBJ whole genome shotgun (WGS) entry which is preliminary data.</text>
</comment>
<dbReference type="InterPro" id="IPR011011">
    <property type="entry name" value="Znf_FYVE_PHD"/>
</dbReference>
<organism evidence="13 14">
    <name type="scientific">Hypsibius exemplaris</name>
    <name type="common">Freshwater tardigrade</name>
    <dbReference type="NCBI Taxonomy" id="2072580"/>
    <lineage>
        <taxon>Eukaryota</taxon>
        <taxon>Metazoa</taxon>
        <taxon>Ecdysozoa</taxon>
        <taxon>Tardigrada</taxon>
        <taxon>Eutardigrada</taxon>
        <taxon>Parachela</taxon>
        <taxon>Hypsibioidea</taxon>
        <taxon>Hypsibiidae</taxon>
        <taxon>Hypsibius</taxon>
    </lineage>
</organism>
<dbReference type="GO" id="GO:0005634">
    <property type="term" value="C:nucleus"/>
    <property type="evidence" value="ECO:0007669"/>
    <property type="project" value="UniProtKB-SubCell"/>
</dbReference>
<dbReference type="CDD" id="cd15530">
    <property type="entry name" value="PHD2_d4"/>
    <property type="match status" value="1"/>
</dbReference>
<evidence type="ECO:0000256" key="3">
    <source>
        <dbReference type="ARBA" id="ARBA00022723"/>
    </source>
</evidence>
<reference evidence="14" key="1">
    <citation type="submission" date="2017-01" db="EMBL/GenBank/DDBJ databases">
        <title>Comparative genomics of anhydrobiosis in the tardigrade Hypsibius dujardini.</title>
        <authorList>
            <person name="Yoshida Y."/>
            <person name="Koutsovoulos G."/>
            <person name="Laetsch D."/>
            <person name="Stevens L."/>
            <person name="Kumar S."/>
            <person name="Horikawa D."/>
            <person name="Ishino K."/>
            <person name="Komine S."/>
            <person name="Tomita M."/>
            <person name="Blaxter M."/>
            <person name="Arakawa K."/>
        </authorList>
    </citation>
    <scope>NUCLEOTIDE SEQUENCE [LARGE SCALE GENOMIC DNA]</scope>
    <source>
        <strain evidence="14">Z151</strain>
    </source>
</reference>
<keyword evidence="6" id="KW-0862">Zinc</keyword>
<dbReference type="SUPFAM" id="SSF57903">
    <property type="entry name" value="FYVE/PHD zinc finger"/>
    <property type="match status" value="2"/>
</dbReference>
<dbReference type="GO" id="GO:0008270">
    <property type="term" value="F:zinc ion binding"/>
    <property type="evidence" value="ECO:0007669"/>
    <property type="project" value="UniProtKB-KW"/>
</dbReference>
<dbReference type="PROSITE" id="PS50016">
    <property type="entry name" value="ZF_PHD_2"/>
    <property type="match status" value="2"/>
</dbReference>
<dbReference type="Pfam" id="PF14051">
    <property type="entry name" value="DPF1-3_N"/>
    <property type="match status" value="1"/>
</dbReference>
<keyword evidence="7" id="KW-0805">Transcription regulation</keyword>
<dbReference type="Pfam" id="PF00628">
    <property type="entry name" value="PHD"/>
    <property type="match status" value="1"/>
</dbReference>
<keyword evidence="8" id="KW-0804">Transcription</keyword>
<keyword evidence="5 10" id="KW-0863">Zinc-finger</keyword>
<dbReference type="InterPro" id="IPR001965">
    <property type="entry name" value="Znf_PHD"/>
</dbReference>
<feature type="compositionally biased region" description="Polar residues" evidence="11">
    <location>
        <begin position="163"/>
        <end position="179"/>
    </location>
</feature>
<dbReference type="Proteomes" id="UP000192578">
    <property type="component" value="Unassembled WGS sequence"/>
</dbReference>
<dbReference type="OrthoDB" id="1903104at2759"/>
<feature type="compositionally biased region" description="Acidic residues" evidence="11">
    <location>
        <begin position="181"/>
        <end position="190"/>
    </location>
</feature>
<dbReference type="InterPro" id="IPR019787">
    <property type="entry name" value="Znf_PHD-finger"/>
</dbReference>
<dbReference type="InterPro" id="IPR013083">
    <property type="entry name" value="Znf_RING/FYVE/PHD"/>
</dbReference>
<keyword evidence="9" id="KW-0539">Nucleus</keyword>
<feature type="domain" description="PHD-type" evidence="12">
    <location>
        <begin position="350"/>
        <end position="400"/>
    </location>
</feature>
<dbReference type="SMART" id="SM00249">
    <property type="entry name" value="PHD"/>
    <property type="match status" value="2"/>
</dbReference>
<keyword evidence="4" id="KW-0677">Repeat</keyword>
<evidence type="ECO:0000313" key="14">
    <source>
        <dbReference type="Proteomes" id="UP000192578"/>
    </source>
</evidence>
<evidence type="ECO:0000256" key="11">
    <source>
        <dbReference type="SAM" id="MobiDB-lite"/>
    </source>
</evidence>
<comment type="subcellular location">
    <subcellularLocation>
        <location evidence="1">Nucleus</location>
    </subcellularLocation>
</comment>
<feature type="region of interest" description="Disordered" evidence="11">
    <location>
        <begin position="155"/>
        <end position="212"/>
    </location>
</feature>
<dbReference type="FunFam" id="3.30.40.10:FF:000005">
    <property type="entry name" value="zinc finger protein isoform X1"/>
    <property type="match status" value="1"/>
</dbReference>
<proteinExistence type="inferred from homology"/>
<comment type="similarity">
    <text evidence="2">Belongs to the requiem/DPF family.</text>
</comment>
<name>A0A1W0X4R8_HYPEX</name>
<dbReference type="InterPro" id="IPR025750">
    <property type="entry name" value="DPF1-3_N"/>
</dbReference>
<evidence type="ECO:0000313" key="13">
    <source>
        <dbReference type="EMBL" id="OQV22499.1"/>
    </source>
</evidence>
<dbReference type="InterPro" id="IPR013087">
    <property type="entry name" value="Znf_C2H2_type"/>
</dbReference>
<dbReference type="PROSITE" id="PS00028">
    <property type="entry name" value="ZINC_FINGER_C2H2_1"/>
    <property type="match status" value="1"/>
</dbReference>
<evidence type="ECO:0000256" key="10">
    <source>
        <dbReference type="PROSITE-ProRule" id="PRU00146"/>
    </source>
</evidence>
<evidence type="ECO:0000256" key="4">
    <source>
        <dbReference type="ARBA" id="ARBA00022737"/>
    </source>
</evidence>
<evidence type="ECO:0000256" key="8">
    <source>
        <dbReference type="ARBA" id="ARBA00023163"/>
    </source>
</evidence>
<evidence type="ECO:0000256" key="1">
    <source>
        <dbReference type="ARBA" id="ARBA00004123"/>
    </source>
</evidence>
<evidence type="ECO:0000256" key="2">
    <source>
        <dbReference type="ARBA" id="ARBA00010539"/>
    </source>
</evidence>
<accession>A0A1W0X4R8</accession>
<dbReference type="AlphaFoldDB" id="A0A1W0X4R8"/>
<dbReference type="EMBL" id="MTYJ01000017">
    <property type="protein sequence ID" value="OQV22499.1"/>
    <property type="molecule type" value="Genomic_DNA"/>
</dbReference>
<evidence type="ECO:0000256" key="6">
    <source>
        <dbReference type="ARBA" id="ARBA00022833"/>
    </source>
</evidence>
<sequence>MTEKVAMTYNEMLESVSSYNSRLLAGRRSRIPFHDPSTGVAFTDGRRVYSAKERRPGLERGQVYSYPSRAYKLRPRPPPPDPQLAPPVAVVAEGILPGGGGLYPSGNGQAPGIAGNFFVDPNAGMGIAMESDDASNSNTAFKESWSAPLYNNEMKHEQRAAVEQSQTTSFMTTDSSNGFGSDEEEFDDEQYAPRSSRKSAAPKEKNPLSKAGRARKNIDYTVLPGVEKKFSCNYCQSCYKTRPGLTYHVTKEHPSSQTTADAAPQGQVAPSKAVILSNPNADHTLQRDRDGRSLLCDICEIENPTVKQAPKGERLLSCSSCGHSAHPTCLNFSKNQRTSTQHYPWKCIECKSCSICNSAGNDEKLLFCDDCDRGYHMYCVKPPLQETPEGLWSCDGCLAHFGEEAAHRVWKRKVQQESIARYHMEEEAHRIHGASSSHHGGPARNHSS</sequence>
<evidence type="ECO:0000259" key="12">
    <source>
        <dbReference type="PROSITE" id="PS50016"/>
    </source>
</evidence>
<evidence type="ECO:0000256" key="7">
    <source>
        <dbReference type="ARBA" id="ARBA00023015"/>
    </source>
</evidence>
<protein>
    <submittedName>
        <fullName evidence="13">Zinc finger protein ubi-d4 B</fullName>
    </submittedName>
</protein>
<dbReference type="PANTHER" id="PTHR45888:SF4">
    <property type="entry name" value="PHD FINGER PROTEIN 10"/>
    <property type="match status" value="1"/>
</dbReference>
<evidence type="ECO:0000256" key="9">
    <source>
        <dbReference type="ARBA" id="ARBA00023242"/>
    </source>
</evidence>
<feature type="domain" description="PHD-type" evidence="12">
    <location>
        <begin position="293"/>
        <end position="353"/>
    </location>
</feature>